<dbReference type="GO" id="GO:0006508">
    <property type="term" value="P:proteolysis"/>
    <property type="evidence" value="ECO:0007669"/>
    <property type="project" value="InterPro"/>
</dbReference>
<evidence type="ECO:0008006" key="4">
    <source>
        <dbReference type="Google" id="ProtNLM"/>
    </source>
</evidence>
<dbReference type="PROSITE" id="PS00135">
    <property type="entry name" value="TRYPSIN_SER"/>
    <property type="match status" value="1"/>
</dbReference>
<feature type="chain" id="PRO_5039532125" description="Trypsin" evidence="1">
    <location>
        <begin position="37"/>
        <end position="419"/>
    </location>
</feature>
<protein>
    <recommendedName>
        <fullName evidence="4">Trypsin</fullName>
    </recommendedName>
</protein>
<evidence type="ECO:0000256" key="1">
    <source>
        <dbReference type="SAM" id="SignalP"/>
    </source>
</evidence>
<dbReference type="AlphaFoldDB" id="A0A561BVW0"/>
<proteinExistence type="predicted"/>
<comment type="caution">
    <text evidence="2">The sequence shown here is derived from an EMBL/GenBank/DDBJ whole genome shotgun (WGS) entry which is preliminary data.</text>
</comment>
<organism evidence="2 3">
    <name type="scientific">Kribbella amoyensis</name>
    <dbReference type="NCBI Taxonomy" id="996641"/>
    <lineage>
        <taxon>Bacteria</taxon>
        <taxon>Bacillati</taxon>
        <taxon>Actinomycetota</taxon>
        <taxon>Actinomycetes</taxon>
        <taxon>Propionibacteriales</taxon>
        <taxon>Kribbellaceae</taxon>
        <taxon>Kribbella</taxon>
    </lineage>
</organism>
<dbReference type="InterPro" id="IPR033116">
    <property type="entry name" value="TRYPSIN_SER"/>
</dbReference>
<evidence type="ECO:0000313" key="2">
    <source>
        <dbReference type="EMBL" id="TWD83026.1"/>
    </source>
</evidence>
<dbReference type="InterPro" id="IPR018114">
    <property type="entry name" value="TRYPSIN_HIS"/>
</dbReference>
<reference evidence="2 3" key="1">
    <citation type="submission" date="2019-06" db="EMBL/GenBank/DDBJ databases">
        <title>Sequencing the genomes of 1000 actinobacteria strains.</title>
        <authorList>
            <person name="Klenk H.-P."/>
        </authorList>
    </citation>
    <scope>NUCLEOTIDE SEQUENCE [LARGE SCALE GENOMIC DNA]</scope>
    <source>
        <strain evidence="2 3">DSM 24683</strain>
    </source>
</reference>
<keyword evidence="1" id="KW-0732">Signal</keyword>
<dbReference type="GO" id="GO:0004252">
    <property type="term" value="F:serine-type endopeptidase activity"/>
    <property type="evidence" value="ECO:0007669"/>
    <property type="project" value="InterPro"/>
</dbReference>
<dbReference type="InterPro" id="IPR009003">
    <property type="entry name" value="Peptidase_S1_PA"/>
</dbReference>
<dbReference type="InterPro" id="IPR043504">
    <property type="entry name" value="Peptidase_S1_PA_chymotrypsin"/>
</dbReference>
<dbReference type="EMBL" id="VIVK01000001">
    <property type="protein sequence ID" value="TWD83026.1"/>
    <property type="molecule type" value="Genomic_DNA"/>
</dbReference>
<dbReference type="Proteomes" id="UP000318380">
    <property type="component" value="Unassembled WGS sequence"/>
</dbReference>
<dbReference type="SUPFAM" id="SSF50494">
    <property type="entry name" value="Trypsin-like serine proteases"/>
    <property type="match status" value="1"/>
</dbReference>
<evidence type="ECO:0000313" key="3">
    <source>
        <dbReference type="Proteomes" id="UP000318380"/>
    </source>
</evidence>
<accession>A0A561BVW0</accession>
<dbReference type="Gene3D" id="2.40.10.10">
    <property type="entry name" value="Trypsin-like serine proteases"/>
    <property type="match status" value="2"/>
</dbReference>
<gene>
    <name evidence="2" type="ORF">FB561_4178</name>
</gene>
<name>A0A561BVW0_9ACTN</name>
<sequence>MRLAHAHSVQQSGAYVRKFGAAALLLALCSSVGVIATSGTPATAAGDATSASRARTDELTLRTGQTLAKVKASIPSGSYAGAYVDPSSGTLRVLVTQQAKAPALDTRADAPLELVKARYSLAYLEQRMGEVFAAREKLNGKNSRIVSVDVDEAANSLQVAVDGPIDAALRGRITRLAPDTPLELVQGNSFAPQRYAGSRVDDFAPWSAGVFIYNKTTGGGCSSGPGVHVGSTKYMVTAAHCATATGQQFYQGHQDVPSVTPELVGTVANRSGYPNLDAMLVNGNTANTVYRSWYNFYTASSAPWESLTGQTVCTGGAYSGERCGLVIGQTNVCSDSLRSCGLTIATGPVNTVAAGEGDSGGPVYITAPGLRYSGIVTGPVNPANSITCLNYPSGLRSCSNAIVFTRIQNILAYFGASLN</sequence>
<keyword evidence="3" id="KW-1185">Reference proteome</keyword>
<dbReference type="PROSITE" id="PS00134">
    <property type="entry name" value="TRYPSIN_HIS"/>
    <property type="match status" value="1"/>
</dbReference>
<feature type="signal peptide" evidence="1">
    <location>
        <begin position="1"/>
        <end position="36"/>
    </location>
</feature>